<feature type="domain" description="Rad60/SUMO-like" evidence="2">
    <location>
        <begin position="376"/>
        <end position="439"/>
    </location>
</feature>
<feature type="region of interest" description="Disordered" evidence="1">
    <location>
        <begin position="55"/>
        <end position="129"/>
    </location>
</feature>
<comment type="caution">
    <text evidence="3">The sequence shown here is derived from an EMBL/GenBank/DDBJ whole genome shotgun (WGS) entry which is preliminary data.</text>
</comment>
<evidence type="ECO:0000259" key="2">
    <source>
        <dbReference type="Pfam" id="PF11976"/>
    </source>
</evidence>
<evidence type="ECO:0000313" key="3">
    <source>
        <dbReference type="EMBL" id="KAG9244578.1"/>
    </source>
</evidence>
<dbReference type="Proteomes" id="UP000887226">
    <property type="component" value="Unassembled WGS sequence"/>
</dbReference>
<dbReference type="EMBL" id="MU253896">
    <property type="protein sequence ID" value="KAG9244578.1"/>
    <property type="molecule type" value="Genomic_DNA"/>
</dbReference>
<protein>
    <recommendedName>
        <fullName evidence="2">Rad60/SUMO-like domain-containing protein</fullName>
    </recommendedName>
</protein>
<accession>A0A9P7Z474</accession>
<organism evidence="3 4">
    <name type="scientific">Calycina marina</name>
    <dbReference type="NCBI Taxonomy" id="1763456"/>
    <lineage>
        <taxon>Eukaryota</taxon>
        <taxon>Fungi</taxon>
        <taxon>Dikarya</taxon>
        <taxon>Ascomycota</taxon>
        <taxon>Pezizomycotina</taxon>
        <taxon>Leotiomycetes</taxon>
        <taxon>Helotiales</taxon>
        <taxon>Pezizellaceae</taxon>
        <taxon>Calycina</taxon>
    </lineage>
</organism>
<feature type="compositionally biased region" description="Acidic residues" evidence="1">
    <location>
        <begin position="94"/>
        <end position="106"/>
    </location>
</feature>
<feature type="compositionally biased region" description="Basic and acidic residues" evidence="1">
    <location>
        <begin position="55"/>
        <end position="93"/>
    </location>
</feature>
<dbReference type="Gene3D" id="3.10.20.90">
    <property type="entry name" value="Phosphatidylinositol 3-kinase Catalytic Subunit, Chain A, domain 1"/>
    <property type="match status" value="1"/>
</dbReference>
<dbReference type="OrthoDB" id="3365399at2759"/>
<proteinExistence type="predicted"/>
<keyword evidence="4" id="KW-1185">Reference proteome</keyword>
<dbReference type="AlphaFoldDB" id="A0A9P7Z474"/>
<dbReference type="InterPro" id="IPR029071">
    <property type="entry name" value="Ubiquitin-like_domsf"/>
</dbReference>
<evidence type="ECO:0000256" key="1">
    <source>
        <dbReference type="SAM" id="MobiDB-lite"/>
    </source>
</evidence>
<name>A0A9P7Z474_9HELO</name>
<evidence type="ECO:0000313" key="4">
    <source>
        <dbReference type="Proteomes" id="UP000887226"/>
    </source>
</evidence>
<dbReference type="SUPFAM" id="SSF54236">
    <property type="entry name" value="Ubiquitin-like"/>
    <property type="match status" value="1"/>
</dbReference>
<reference evidence="3" key="1">
    <citation type="journal article" date="2021" name="IMA Fungus">
        <title>Genomic characterization of three marine fungi, including Emericellopsis atlantica sp. nov. with signatures of a generalist lifestyle and marine biomass degradation.</title>
        <authorList>
            <person name="Hagestad O.C."/>
            <person name="Hou L."/>
            <person name="Andersen J.H."/>
            <person name="Hansen E.H."/>
            <person name="Altermark B."/>
            <person name="Li C."/>
            <person name="Kuhnert E."/>
            <person name="Cox R.J."/>
            <person name="Crous P.W."/>
            <person name="Spatafora J.W."/>
            <person name="Lail K."/>
            <person name="Amirebrahimi M."/>
            <person name="Lipzen A."/>
            <person name="Pangilinan J."/>
            <person name="Andreopoulos W."/>
            <person name="Hayes R.D."/>
            <person name="Ng V."/>
            <person name="Grigoriev I.V."/>
            <person name="Jackson S.A."/>
            <person name="Sutton T.D.S."/>
            <person name="Dobson A.D.W."/>
            <person name="Rama T."/>
        </authorList>
    </citation>
    <scope>NUCLEOTIDE SEQUENCE</scope>
    <source>
        <strain evidence="3">TRa3180A</strain>
    </source>
</reference>
<gene>
    <name evidence="3" type="ORF">BJ878DRAFT_542142</name>
</gene>
<sequence>MDEAAFDVPPPKKKRSLFSRKISNELVVAEEPIDEVDFFSRAKELYPIHLVEEKRKKRERGERKLERIERKRSTESAELKTHDSPDKWRRVSDQADDEKGDVFEEAESFKSSRTTPGDMGPPPTKESEWQPLTTTITGRYSRELNKNNYKYICIDNDDEDIVAVHNKSISTIDDDDEDIVAIHRNSISITDDDEPEIQEKEELPHLVERARQRQRQLKEMELKKAAALADNDDNSINVDEDEDLFAEDQTGLDETPVKILITCGFVDTAAPLILLRKMWQPLKVVREVWCDRAIKSGAIPEAMKNSLILTWKYKQLYDVSTCSSLITRGSSDALDEEGRLHLEIWSYDTLQAHLEKQAEPTPEPEEAAPVIKYKMVLKGARDKESLKLRCEPSSLVQKLVDYYRMMKGLSDDAQITMYFDGEELEPDMKLEDTELAEEAAEAEPIQVEVYVS</sequence>
<dbReference type="InterPro" id="IPR022617">
    <property type="entry name" value="Rad60/SUMO-like_dom"/>
</dbReference>
<dbReference type="Pfam" id="PF11976">
    <property type="entry name" value="Rad60-SLD"/>
    <property type="match status" value="1"/>
</dbReference>